<organism evidence="1 2">
    <name type="scientific">Halodesulfovibrio aestuarii</name>
    <dbReference type="NCBI Taxonomy" id="126333"/>
    <lineage>
        <taxon>Bacteria</taxon>
        <taxon>Pseudomonadati</taxon>
        <taxon>Thermodesulfobacteriota</taxon>
        <taxon>Desulfovibrionia</taxon>
        <taxon>Desulfovibrionales</taxon>
        <taxon>Desulfovibrionaceae</taxon>
        <taxon>Halodesulfovibrio</taxon>
    </lineage>
</organism>
<proteinExistence type="predicted"/>
<dbReference type="Proteomes" id="UP001568358">
    <property type="component" value="Unassembled WGS sequence"/>
</dbReference>
<sequence length="102" mass="11439">MSDKKLLAVEIDGVEVDVKSMSRAQTLELTKLRKAFQKDKGNEQAEQDVHDFMEHVLKDLYPQLADGFDDLPNRELLVLATVTEHYSAAAPVDVIETLVKNA</sequence>
<evidence type="ECO:0008006" key="3">
    <source>
        <dbReference type="Google" id="ProtNLM"/>
    </source>
</evidence>
<dbReference type="EMBL" id="JBFSOO010000010">
    <property type="protein sequence ID" value="MEZ6854362.1"/>
    <property type="molecule type" value="Genomic_DNA"/>
</dbReference>
<gene>
    <name evidence="1" type="ORF">AB2Z07_12630</name>
</gene>
<protein>
    <recommendedName>
        <fullName evidence="3">Phage tail assembly protein</fullName>
    </recommendedName>
</protein>
<reference evidence="1 2" key="1">
    <citation type="submission" date="2024-07" db="EMBL/GenBank/DDBJ databases">
        <title>Active virus-host system and metabolic interactions in a Lokiarchaeon culture.</title>
        <authorList>
            <person name="Ponce Toledo R.I."/>
            <person name="Rodrigues Oliveira T."/>
            <person name="Schleper C."/>
        </authorList>
    </citation>
    <scope>NUCLEOTIDE SEQUENCE [LARGE SCALE GENOMIC DNA]</scope>
    <source>
        <strain evidence="1 2">B35</strain>
    </source>
</reference>
<keyword evidence="2" id="KW-1185">Reference proteome</keyword>
<name>A0ABV4JUI8_9BACT</name>
<accession>A0ABV4JUI8</accession>
<evidence type="ECO:0000313" key="2">
    <source>
        <dbReference type="Proteomes" id="UP001568358"/>
    </source>
</evidence>
<dbReference type="RefSeq" id="WP_371150848.1">
    <property type="nucleotide sequence ID" value="NZ_JBFSOO010000010.1"/>
</dbReference>
<comment type="caution">
    <text evidence="1">The sequence shown here is derived from an EMBL/GenBank/DDBJ whole genome shotgun (WGS) entry which is preliminary data.</text>
</comment>
<evidence type="ECO:0000313" key="1">
    <source>
        <dbReference type="EMBL" id="MEZ6854362.1"/>
    </source>
</evidence>